<feature type="compositionally biased region" description="Basic and acidic residues" evidence="13">
    <location>
        <begin position="497"/>
        <end position="508"/>
    </location>
</feature>
<dbReference type="InterPro" id="IPR001295">
    <property type="entry name" value="Dihydroorotate_DH_CS"/>
</dbReference>
<evidence type="ECO:0000256" key="4">
    <source>
        <dbReference type="ARBA" id="ARBA00005359"/>
    </source>
</evidence>
<evidence type="ECO:0000256" key="3">
    <source>
        <dbReference type="ARBA" id="ARBA00005161"/>
    </source>
</evidence>
<evidence type="ECO:0000256" key="12">
    <source>
        <dbReference type="ARBA" id="ARBA00048639"/>
    </source>
</evidence>
<evidence type="ECO:0000256" key="5">
    <source>
        <dbReference type="ARBA" id="ARBA00012791"/>
    </source>
</evidence>
<feature type="compositionally biased region" description="Basic and acidic residues" evidence="13">
    <location>
        <begin position="542"/>
        <end position="555"/>
    </location>
</feature>
<keyword evidence="17" id="KW-1185">Reference proteome</keyword>
<feature type="domain" description="Dihydroorotate dehydrogenase catalytic" evidence="15">
    <location>
        <begin position="558"/>
        <end position="607"/>
    </location>
</feature>
<proteinExistence type="inferred from homology"/>
<dbReference type="Gene3D" id="3.20.20.70">
    <property type="entry name" value="Aldolase class I"/>
    <property type="match status" value="2"/>
</dbReference>
<comment type="caution">
    <text evidence="16">The sequence shown here is derived from an EMBL/GenBank/DDBJ whole genome shotgun (WGS) entry which is preliminary data.</text>
</comment>
<feature type="region of interest" description="Disordered" evidence="13">
    <location>
        <begin position="421"/>
        <end position="555"/>
    </location>
</feature>
<organism evidence="16 17">
    <name type="scientific">Knufia obscura</name>
    <dbReference type="NCBI Taxonomy" id="1635080"/>
    <lineage>
        <taxon>Eukaryota</taxon>
        <taxon>Fungi</taxon>
        <taxon>Dikarya</taxon>
        <taxon>Ascomycota</taxon>
        <taxon>Pezizomycotina</taxon>
        <taxon>Eurotiomycetes</taxon>
        <taxon>Chaetothyriomycetidae</taxon>
        <taxon>Chaetothyriales</taxon>
        <taxon>Trichomeriaceae</taxon>
        <taxon>Knufia</taxon>
    </lineage>
</organism>
<dbReference type="EC" id="1.3.5.2" evidence="5"/>
<keyword evidence="14" id="KW-0812">Transmembrane</keyword>
<accession>A0ABR0RH55</accession>
<evidence type="ECO:0000313" key="17">
    <source>
        <dbReference type="Proteomes" id="UP001334248"/>
    </source>
</evidence>
<dbReference type="Pfam" id="PF01180">
    <property type="entry name" value="DHO_dh"/>
    <property type="match status" value="2"/>
</dbReference>
<keyword evidence="14" id="KW-1133">Transmembrane helix</keyword>
<evidence type="ECO:0000256" key="1">
    <source>
        <dbReference type="ARBA" id="ARBA00001917"/>
    </source>
</evidence>
<evidence type="ECO:0000256" key="13">
    <source>
        <dbReference type="SAM" id="MobiDB-lite"/>
    </source>
</evidence>
<evidence type="ECO:0000256" key="10">
    <source>
        <dbReference type="ARBA" id="ARBA00023136"/>
    </source>
</evidence>
<dbReference type="RefSeq" id="XP_064727682.1">
    <property type="nucleotide sequence ID" value="XM_064876375.1"/>
</dbReference>
<evidence type="ECO:0000259" key="15">
    <source>
        <dbReference type="Pfam" id="PF01180"/>
    </source>
</evidence>
<name>A0ABR0RH55_9EURO</name>
<dbReference type="Proteomes" id="UP001334248">
    <property type="component" value="Unassembled WGS sequence"/>
</dbReference>
<feature type="compositionally biased region" description="Low complexity" evidence="13">
    <location>
        <begin position="432"/>
        <end position="443"/>
    </location>
</feature>
<evidence type="ECO:0000256" key="6">
    <source>
        <dbReference type="ARBA" id="ARBA00017599"/>
    </source>
</evidence>
<keyword evidence="9" id="KW-0560">Oxidoreductase</keyword>
<dbReference type="InterPro" id="IPR005719">
    <property type="entry name" value="Dihydroorotate_DH_2"/>
</dbReference>
<dbReference type="PROSITE" id="PS00911">
    <property type="entry name" value="DHODEHASE_1"/>
    <property type="match status" value="1"/>
</dbReference>
<evidence type="ECO:0000256" key="11">
    <source>
        <dbReference type="ARBA" id="ARBA00031623"/>
    </source>
</evidence>
<evidence type="ECO:0000256" key="7">
    <source>
        <dbReference type="ARBA" id="ARBA00022630"/>
    </source>
</evidence>
<dbReference type="InterPro" id="IPR050074">
    <property type="entry name" value="DHO_dehydrogenase"/>
</dbReference>
<evidence type="ECO:0000256" key="2">
    <source>
        <dbReference type="ARBA" id="ARBA00004370"/>
    </source>
</evidence>
<dbReference type="GeneID" id="90001420"/>
<dbReference type="NCBIfam" id="TIGR01036">
    <property type="entry name" value="pyrD_sub2"/>
    <property type="match status" value="1"/>
</dbReference>
<comment type="cofactor">
    <cofactor evidence="1">
        <name>FMN</name>
        <dbReference type="ChEBI" id="CHEBI:58210"/>
    </cofactor>
</comment>
<keyword evidence="10 14" id="KW-0472">Membrane</keyword>
<dbReference type="PANTHER" id="PTHR48109:SF4">
    <property type="entry name" value="DIHYDROOROTATE DEHYDROGENASE (QUINONE), MITOCHONDRIAL"/>
    <property type="match status" value="1"/>
</dbReference>
<dbReference type="InterPro" id="IPR013785">
    <property type="entry name" value="Aldolase_TIM"/>
</dbReference>
<dbReference type="InterPro" id="IPR005720">
    <property type="entry name" value="Dihydroorotate_DH_cat"/>
</dbReference>
<evidence type="ECO:0000256" key="14">
    <source>
        <dbReference type="SAM" id="Phobius"/>
    </source>
</evidence>
<feature type="domain" description="Dihydroorotate dehydrogenase catalytic" evidence="15">
    <location>
        <begin position="138"/>
        <end position="422"/>
    </location>
</feature>
<evidence type="ECO:0000313" key="16">
    <source>
        <dbReference type="EMBL" id="KAK5939592.1"/>
    </source>
</evidence>
<gene>
    <name evidence="16" type="primary">URA9</name>
    <name evidence="16" type="ORF">PMZ80_007971</name>
</gene>
<comment type="pathway">
    <text evidence="3">Pyrimidine metabolism; UMP biosynthesis via de novo pathway; orotate from (S)-dihydroorotate (quinone route): step 1/1.</text>
</comment>
<feature type="compositionally biased region" description="Basic and acidic residues" evidence="13">
    <location>
        <begin position="476"/>
        <end position="486"/>
    </location>
</feature>
<dbReference type="EMBL" id="JAVHJV010000010">
    <property type="protein sequence ID" value="KAK5939592.1"/>
    <property type="molecule type" value="Genomic_DNA"/>
</dbReference>
<evidence type="ECO:0000256" key="8">
    <source>
        <dbReference type="ARBA" id="ARBA00022643"/>
    </source>
</evidence>
<keyword evidence="7" id="KW-0285">Flavoprotein</keyword>
<sequence length="621" mass="67729">MVVGLRVAPRATNSILRSFRHTTSRVSQPSSTLRASQRSQSIKQFRRHASSVSTTGAAGSRVYNFFYGTTLILGLGVIYFYVTDTRASVHRWVVIPALRWAYKDPEEAHEVGNRALEQLWTFGMHPRERGDPDQTGDLAVEVFGQILRNPMGTSAGIDKHADIPDPLFAIGPAIIELGGTTPQPQSGNDKPRVFRLTSQNALINRYGLNSEGADHVAQRLRHRVRHFAERCGLGHDAQGETLVLDGHAGVPPGSLTPGKMLAVNIAKNKATPENDIEAIRKDYLYCAERLAPYADILVVNVSSPNTPGLRGLQNQELLTKILSSVVTAARSVQRTTKPAVMVKVSPDEDSDSQVSGICQAIWDSDVDGIIVGNTTNKRPESMPHLKNLTPMEEQHLLESGGFSGPHLFEKTVSMVKKYKKLLGDSPPRSDKSSPPSRSPGSVSEVAQEIKGNLAGSPANNRVEHSVQTGTIPTKNVAEKPDSEKKPLINLPTNKFYDQPRSEQDKLRSSPDGPESKQPPTEEQEKLRKNTLAAESKQPQTSEESRKSPDLARRDQPKVIFATGGITNGKQALEVLNAGASVAMVYTALVYGGVGTISRIKDEMRKELTSGKEKKQAKTASK</sequence>
<comment type="similarity">
    <text evidence="4">Belongs to the dihydroorotate dehydrogenase family. Type 2 subfamily.</text>
</comment>
<comment type="catalytic activity">
    <reaction evidence="12">
        <text>(S)-dihydroorotate + a quinone = orotate + a quinol</text>
        <dbReference type="Rhea" id="RHEA:30187"/>
        <dbReference type="ChEBI" id="CHEBI:24646"/>
        <dbReference type="ChEBI" id="CHEBI:30839"/>
        <dbReference type="ChEBI" id="CHEBI:30864"/>
        <dbReference type="ChEBI" id="CHEBI:132124"/>
        <dbReference type="EC" id="1.3.5.2"/>
    </reaction>
</comment>
<dbReference type="PANTHER" id="PTHR48109">
    <property type="entry name" value="DIHYDROOROTATE DEHYDROGENASE (QUINONE), MITOCHONDRIAL-RELATED"/>
    <property type="match status" value="1"/>
</dbReference>
<comment type="subcellular location">
    <subcellularLocation>
        <location evidence="2">Membrane</location>
    </subcellularLocation>
</comment>
<protein>
    <recommendedName>
        <fullName evidence="6">Dihydroorotate dehydrogenase (quinone), mitochondrial</fullName>
        <ecNumber evidence="5">1.3.5.2</ecNumber>
    </recommendedName>
    <alternativeName>
        <fullName evidence="11">Dihydroorotate oxidase</fullName>
    </alternativeName>
</protein>
<evidence type="ECO:0000256" key="9">
    <source>
        <dbReference type="ARBA" id="ARBA00023002"/>
    </source>
</evidence>
<reference evidence="16 17" key="1">
    <citation type="journal article" date="2023" name="Res Sq">
        <title>Genomic and morphological characterization of Knufia obscura isolated from the Mars 2020 spacecraft assembly facility.</title>
        <authorList>
            <person name="Chander A.M."/>
            <person name="Teixeira M.M."/>
            <person name="Singh N.K."/>
            <person name="Williams M.P."/>
            <person name="Parker C.W."/>
            <person name="Leo P."/>
            <person name="Stajich J.E."/>
            <person name="Torok T."/>
            <person name="Tighe S."/>
            <person name="Mason C.E."/>
            <person name="Venkateswaran K."/>
        </authorList>
    </citation>
    <scope>NUCLEOTIDE SEQUENCE [LARGE SCALE GENOMIC DNA]</scope>
    <source>
        <strain evidence="16 17">CCFEE 5817</strain>
    </source>
</reference>
<keyword evidence="8" id="KW-0288">FMN</keyword>
<dbReference type="CDD" id="cd04738">
    <property type="entry name" value="DHOD_2_like"/>
    <property type="match status" value="1"/>
</dbReference>
<dbReference type="SUPFAM" id="SSF51395">
    <property type="entry name" value="FMN-linked oxidoreductases"/>
    <property type="match status" value="2"/>
</dbReference>
<feature type="transmembrane region" description="Helical" evidence="14">
    <location>
        <begin position="62"/>
        <end position="82"/>
    </location>
</feature>